<dbReference type="InterPro" id="IPR025671">
    <property type="entry name" value="HXXEE"/>
</dbReference>
<name>A0A1I4ZKI1_9PSEU</name>
<evidence type="ECO:0000313" key="4">
    <source>
        <dbReference type="Proteomes" id="UP000199398"/>
    </source>
</evidence>
<dbReference type="STRING" id="455193.SAMN05421805_10517"/>
<evidence type="ECO:0000313" key="2">
    <source>
        <dbReference type="EMBL" id="RKT83496.1"/>
    </source>
</evidence>
<evidence type="ECO:0000313" key="5">
    <source>
        <dbReference type="Proteomes" id="UP000270697"/>
    </source>
</evidence>
<proteinExistence type="predicted"/>
<keyword evidence="5" id="KW-1185">Reference proteome</keyword>
<keyword evidence="1" id="KW-0812">Transmembrane</keyword>
<evidence type="ECO:0000313" key="3">
    <source>
        <dbReference type="EMBL" id="SFN50667.1"/>
    </source>
</evidence>
<dbReference type="Proteomes" id="UP000199398">
    <property type="component" value="Unassembled WGS sequence"/>
</dbReference>
<dbReference type="EMBL" id="FOUP01000005">
    <property type="protein sequence ID" value="SFN50667.1"/>
    <property type="molecule type" value="Genomic_DNA"/>
</dbReference>
<gene>
    <name evidence="2" type="ORF">ATL45_1782</name>
    <name evidence="3" type="ORF">SAMN05421805_10517</name>
</gene>
<dbReference type="Pfam" id="PF13787">
    <property type="entry name" value="HXXEE"/>
    <property type="match status" value="1"/>
</dbReference>
<evidence type="ECO:0000256" key="1">
    <source>
        <dbReference type="SAM" id="Phobius"/>
    </source>
</evidence>
<dbReference type="Proteomes" id="UP000270697">
    <property type="component" value="Unassembled WGS sequence"/>
</dbReference>
<keyword evidence="1" id="KW-1133">Transmembrane helix</keyword>
<accession>A0A1I4ZKI1</accession>
<dbReference type="AlphaFoldDB" id="A0A1I4ZKI1"/>
<reference evidence="3 4" key="1">
    <citation type="submission" date="2016-10" db="EMBL/GenBank/DDBJ databases">
        <authorList>
            <person name="de Groot N.N."/>
        </authorList>
    </citation>
    <scope>NUCLEOTIDE SEQUENCE [LARGE SCALE GENOMIC DNA]</scope>
    <source>
        <strain evidence="3 4">CPCC 201259</strain>
    </source>
</reference>
<feature type="transmembrane region" description="Helical" evidence="1">
    <location>
        <begin position="137"/>
        <end position="158"/>
    </location>
</feature>
<dbReference type="RefSeq" id="WP_211841200.1">
    <property type="nucleotide sequence ID" value="NZ_FOUP01000005.1"/>
</dbReference>
<reference evidence="2 5" key="2">
    <citation type="submission" date="2018-10" db="EMBL/GenBank/DDBJ databases">
        <title>Sequencing the genomes of 1000 actinobacteria strains.</title>
        <authorList>
            <person name="Klenk H.-P."/>
        </authorList>
    </citation>
    <scope>NUCLEOTIDE SEQUENCE [LARGE SCALE GENOMIC DNA]</scope>
    <source>
        <strain evidence="2 5">DSM 45119</strain>
    </source>
</reference>
<dbReference type="EMBL" id="RBXX01000002">
    <property type="protein sequence ID" value="RKT83496.1"/>
    <property type="molecule type" value="Genomic_DNA"/>
</dbReference>
<keyword evidence="1" id="KW-0472">Membrane</keyword>
<protein>
    <submittedName>
        <fullName evidence="2">Uncharacterized protein with HXXEE motif</fullName>
    </submittedName>
</protein>
<sequence>MAVRRSVTLGLFLAWLANDAEEWFTMAPWTQANPDRTPPWMREPMSQEHARTAISLMGLVVLAASIRGAQTGGRSPFFQSALFGFGAHGVGHLAATALHGGYTPGVATAPTVVIPYSLWAWRELGRAGVRRNDSRSWASGVLMIPVSLAAVHGAARLISRWRKTG</sequence>
<organism evidence="3 4">
    <name type="scientific">Saccharopolyspora antimicrobica</name>
    <dbReference type="NCBI Taxonomy" id="455193"/>
    <lineage>
        <taxon>Bacteria</taxon>
        <taxon>Bacillati</taxon>
        <taxon>Actinomycetota</taxon>
        <taxon>Actinomycetes</taxon>
        <taxon>Pseudonocardiales</taxon>
        <taxon>Pseudonocardiaceae</taxon>
        <taxon>Saccharopolyspora</taxon>
    </lineage>
</organism>